<keyword evidence="1" id="KW-0472">Membrane</keyword>
<accession>A0A381Q4W6</accession>
<evidence type="ECO:0000313" key="2">
    <source>
        <dbReference type="EMBL" id="SUZ72663.1"/>
    </source>
</evidence>
<name>A0A381Q4W6_9ZZZZ</name>
<feature type="transmembrane region" description="Helical" evidence="1">
    <location>
        <begin position="91"/>
        <end position="111"/>
    </location>
</feature>
<dbReference type="AlphaFoldDB" id="A0A381Q4W6"/>
<keyword evidence="1" id="KW-0812">Transmembrane</keyword>
<reference evidence="2" key="1">
    <citation type="submission" date="2018-05" db="EMBL/GenBank/DDBJ databases">
        <authorList>
            <person name="Lanie J.A."/>
            <person name="Ng W.-L."/>
            <person name="Kazmierczak K.M."/>
            <person name="Andrzejewski T.M."/>
            <person name="Davidsen T.M."/>
            <person name="Wayne K.J."/>
            <person name="Tettelin H."/>
            <person name="Glass J.I."/>
            <person name="Rusch D."/>
            <person name="Podicherti R."/>
            <person name="Tsui H.-C.T."/>
            <person name="Winkler M.E."/>
        </authorList>
    </citation>
    <scope>NUCLEOTIDE SEQUENCE</scope>
</reference>
<proteinExistence type="predicted"/>
<dbReference type="EMBL" id="UINC01001154">
    <property type="protein sequence ID" value="SUZ72663.1"/>
    <property type="molecule type" value="Genomic_DNA"/>
</dbReference>
<evidence type="ECO:0000256" key="1">
    <source>
        <dbReference type="SAM" id="Phobius"/>
    </source>
</evidence>
<gene>
    <name evidence="2" type="ORF">METZ01_LOCUS25517</name>
</gene>
<sequence length="117" mass="12561">MAWNLFRRTSPRRVLAGLALVLGLWIALAPFTRPLPGGAPYTLEATPEIGCRSPLVGLLSGDSPWADVYTTPRPSSDDPRTPTTVDCRSRAGFRVGLGAIFLVGGASVLVVDRRQRS</sequence>
<protein>
    <submittedName>
        <fullName evidence="2">Uncharacterized protein</fullName>
    </submittedName>
</protein>
<organism evidence="2">
    <name type="scientific">marine metagenome</name>
    <dbReference type="NCBI Taxonomy" id="408172"/>
    <lineage>
        <taxon>unclassified sequences</taxon>
        <taxon>metagenomes</taxon>
        <taxon>ecological metagenomes</taxon>
    </lineage>
</organism>
<keyword evidence="1" id="KW-1133">Transmembrane helix</keyword>